<sequence>MRVETSVDLPTTHAWGSRSRESLSQNSRIHELERFLHSRLTSLNTPTRPPSEPNSSTSSHRPSPSSLNSRIPRMADTSISPAHTRFTSISPAHTRITSISSAHARFLDSLVGRLRRESSSLRSTTGAGAGASAPSSAPYPFLLHSSSSKSTDQLLHLNLPTGKPGSEITLVNVNPFKSSTLAAATPSPFPLPSNLSLEGASIKTVRTGSDTADVAGETDAAPGRTRYSSPFEHRYASKASTRGGDVERSSKNGRYFGFVSGGGEEIDGRLVTLVSSAAELDNMGALVPSRIDYISHHHPVDHDDRADLNSFMQDIDTRKPLLGRSRAYAEALLSSERNSNKTAVDTNMDTNPDAQWTTKGSREKLSTDRLENLDFATEPSTESLSKSLRESLGSSPSSSGQRSFIGGPFPSVCDGTLLTVEDDVEDDAIADADPSRPLTADTSPSATTTTVVASSPSTGSLHPSSSPSSSRSILEPSQGRITSADSTAATAIPTHSDSSLILTSALDVEVRLKEMHDVFFASLEGLKVGRGGRGDLQRQR</sequence>
<feature type="compositionally biased region" description="Basic and acidic residues" evidence="1">
    <location>
        <begin position="360"/>
        <end position="372"/>
    </location>
</feature>
<feature type="compositionally biased region" description="Polar residues" evidence="1">
    <location>
        <begin position="336"/>
        <end position="359"/>
    </location>
</feature>
<protein>
    <recommendedName>
        <fullName evidence="4">Autophagy-related protein 13</fullName>
    </recommendedName>
</protein>
<reference evidence="2 3" key="1">
    <citation type="submission" date="2014-04" db="EMBL/GenBank/DDBJ databases">
        <title>Evolutionary Origins and Diversification of the Mycorrhizal Mutualists.</title>
        <authorList>
            <consortium name="DOE Joint Genome Institute"/>
            <consortium name="Mycorrhizal Genomics Consortium"/>
            <person name="Kohler A."/>
            <person name="Kuo A."/>
            <person name="Nagy L.G."/>
            <person name="Floudas D."/>
            <person name="Copeland A."/>
            <person name="Barry K.W."/>
            <person name="Cichocki N."/>
            <person name="Veneault-Fourrey C."/>
            <person name="LaButti K."/>
            <person name="Lindquist E.A."/>
            <person name="Lipzen A."/>
            <person name="Lundell T."/>
            <person name="Morin E."/>
            <person name="Murat C."/>
            <person name="Riley R."/>
            <person name="Ohm R."/>
            <person name="Sun H."/>
            <person name="Tunlid A."/>
            <person name="Henrissat B."/>
            <person name="Grigoriev I.V."/>
            <person name="Hibbett D.S."/>
            <person name="Martin F."/>
        </authorList>
    </citation>
    <scope>NUCLEOTIDE SEQUENCE [LARGE SCALE GENOMIC DNA]</scope>
    <source>
        <strain evidence="2 3">FD-317 M1</strain>
    </source>
</reference>
<feature type="region of interest" description="Disordered" evidence="1">
    <location>
        <begin position="428"/>
        <end position="484"/>
    </location>
</feature>
<feature type="compositionally biased region" description="Low complexity" evidence="1">
    <location>
        <begin position="380"/>
        <end position="403"/>
    </location>
</feature>
<feature type="compositionally biased region" description="Low complexity" evidence="1">
    <location>
        <begin position="53"/>
        <end position="70"/>
    </location>
</feature>
<proteinExistence type="predicted"/>
<dbReference type="Proteomes" id="UP000053593">
    <property type="component" value="Unassembled WGS sequence"/>
</dbReference>
<organism evidence="2 3">
    <name type="scientific">Collybiopsis luxurians FD-317 M1</name>
    <dbReference type="NCBI Taxonomy" id="944289"/>
    <lineage>
        <taxon>Eukaryota</taxon>
        <taxon>Fungi</taxon>
        <taxon>Dikarya</taxon>
        <taxon>Basidiomycota</taxon>
        <taxon>Agaricomycotina</taxon>
        <taxon>Agaricomycetes</taxon>
        <taxon>Agaricomycetidae</taxon>
        <taxon>Agaricales</taxon>
        <taxon>Marasmiineae</taxon>
        <taxon>Omphalotaceae</taxon>
        <taxon>Collybiopsis</taxon>
        <taxon>Collybiopsis luxurians</taxon>
    </lineage>
</organism>
<keyword evidence="3" id="KW-1185">Reference proteome</keyword>
<feature type="region of interest" description="Disordered" evidence="1">
    <location>
        <begin position="208"/>
        <end position="228"/>
    </location>
</feature>
<gene>
    <name evidence="2" type="ORF">GYMLUDRAFT_59741</name>
</gene>
<evidence type="ECO:0000256" key="1">
    <source>
        <dbReference type="SAM" id="MobiDB-lite"/>
    </source>
</evidence>
<feature type="compositionally biased region" description="Low complexity" evidence="1">
    <location>
        <begin position="442"/>
        <end position="484"/>
    </location>
</feature>
<dbReference type="EMBL" id="KN834777">
    <property type="protein sequence ID" value="KIK60002.1"/>
    <property type="molecule type" value="Genomic_DNA"/>
</dbReference>
<dbReference type="HOGENOM" id="CLU_504371_0_0_1"/>
<feature type="region of interest" description="Disordered" evidence="1">
    <location>
        <begin position="1"/>
        <end position="72"/>
    </location>
</feature>
<evidence type="ECO:0000313" key="3">
    <source>
        <dbReference type="Proteomes" id="UP000053593"/>
    </source>
</evidence>
<accession>A0A0D0CMY7</accession>
<name>A0A0D0CMY7_9AGAR</name>
<dbReference type="AlphaFoldDB" id="A0A0D0CMY7"/>
<feature type="region of interest" description="Disordered" evidence="1">
    <location>
        <begin position="336"/>
        <end position="406"/>
    </location>
</feature>
<evidence type="ECO:0000313" key="2">
    <source>
        <dbReference type="EMBL" id="KIK60002.1"/>
    </source>
</evidence>
<evidence type="ECO:0008006" key="4">
    <source>
        <dbReference type="Google" id="ProtNLM"/>
    </source>
</evidence>